<keyword evidence="9" id="KW-0472">Membrane</keyword>
<proteinExistence type="inferred from homology"/>
<keyword evidence="3 10" id="KW-0328">Glycosyltransferase</keyword>
<sequence length="378" mass="43797">MAKNVRMRVMQKPRRPTGKLLLLCAGIVSLIIILCVLWGTSGCQPNTATEKDSLTPINYDTYLRFIPPDVVSTWKAREFLVVMGIPSVDVEGRQRRRDLQRETCWQYNGVARQRNNFTGELLPLYLLAPHQSNGYEISESLWKEATKSHDVVILPTSDVRPSTRKRIGEGGDWGRAAEVVMSRKTYLWLQFALHMFPNASYIVKGDDDMFMHVPQYLADLRVMPRRGLYMGRFNSYTRFWRSGELWYALGYCTTLSKDAAQAVVSYEPLKRLVRTPYSTWKFFQFLDLAMFYEDVMVGLVLREKIKLDHLVIVNVKECRFHDVPNNLERRITNNSVVLHHIRESYYIELLNYFSLNATPPAPSPIRWVNGYTAILPCP</sequence>
<accession>F9W600</accession>
<dbReference type="InterPro" id="IPR002659">
    <property type="entry name" value="Glyco_trans_31"/>
</dbReference>
<dbReference type="EC" id="2.4.1.-" evidence="10"/>
<comment type="subcellular location">
    <subcellularLocation>
        <location evidence="1 10">Golgi apparatus membrane</location>
        <topology evidence="1 10">Single-pass type II membrane protein</topology>
    </subcellularLocation>
</comment>
<evidence type="ECO:0000256" key="9">
    <source>
        <dbReference type="ARBA" id="ARBA00023136"/>
    </source>
</evidence>
<dbReference type="PANTHER" id="PTHR11214:SF351">
    <property type="entry name" value="BETA-1,3-GALACTOSYLTRANSFERASE PVG3"/>
    <property type="match status" value="1"/>
</dbReference>
<evidence type="ECO:0000256" key="5">
    <source>
        <dbReference type="ARBA" id="ARBA00022692"/>
    </source>
</evidence>
<dbReference type="EMBL" id="CAEQ01000805">
    <property type="protein sequence ID" value="CCD12603.1"/>
    <property type="molecule type" value="Genomic_DNA"/>
</dbReference>
<evidence type="ECO:0000256" key="7">
    <source>
        <dbReference type="ARBA" id="ARBA00022989"/>
    </source>
</evidence>
<keyword evidence="8 10" id="KW-0333">Golgi apparatus</keyword>
<reference evidence="11 12" key="2">
    <citation type="journal article" date="2012" name="Proc. Natl. Acad. Sci. U.S.A.">
        <title>Antigenic diversity is generated by distinct evolutionary mechanisms in African trypanosome species.</title>
        <authorList>
            <person name="Jackson A.P."/>
            <person name="Berry A."/>
            <person name="Aslett M."/>
            <person name="Allison H.C."/>
            <person name="Burton P."/>
            <person name="Vavrova-Anderson J."/>
            <person name="Brown R."/>
            <person name="Browne H."/>
            <person name="Corton N."/>
            <person name="Hauser H."/>
            <person name="Gamble J."/>
            <person name="Gilderthorp R."/>
            <person name="Marcello L."/>
            <person name="McQuillan J."/>
            <person name="Otto T.D."/>
            <person name="Quail M.A."/>
            <person name="Sanders M.J."/>
            <person name="van Tonder A."/>
            <person name="Ginger M.L."/>
            <person name="Field M.C."/>
            <person name="Barry J.D."/>
            <person name="Hertz-Fowler C."/>
            <person name="Berriman M."/>
        </authorList>
    </citation>
    <scope>NUCLEOTIDE SEQUENCE [LARGE SCALE GENOMIC DNA]</scope>
    <source>
        <strain evidence="11 12">IL3000</strain>
    </source>
</reference>
<dbReference type="GO" id="GO:0000139">
    <property type="term" value="C:Golgi membrane"/>
    <property type="evidence" value="ECO:0007669"/>
    <property type="project" value="UniProtKB-SubCell"/>
</dbReference>
<name>F9W600_TRYCI</name>
<keyword evidence="12" id="KW-1185">Reference proteome</keyword>
<organism evidence="11 12">
    <name type="scientific">Trypanosoma congolense (strain IL3000)</name>
    <dbReference type="NCBI Taxonomy" id="1068625"/>
    <lineage>
        <taxon>Eukaryota</taxon>
        <taxon>Discoba</taxon>
        <taxon>Euglenozoa</taxon>
        <taxon>Kinetoplastea</taxon>
        <taxon>Metakinetoplastina</taxon>
        <taxon>Trypanosomatida</taxon>
        <taxon>Trypanosomatidae</taxon>
        <taxon>Trypanosoma</taxon>
        <taxon>Nannomonas</taxon>
    </lineage>
</organism>
<keyword evidence="4" id="KW-0808">Transferase</keyword>
<dbReference type="Gene3D" id="3.90.550.50">
    <property type="match status" value="1"/>
</dbReference>
<dbReference type="AlphaFoldDB" id="F9W600"/>
<keyword evidence="6" id="KW-0735">Signal-anchor</keyword>
<evidence type="ECO:0000313" key="12">
    <source>
        <dbReference type="Proteomes" id="UP000000702"/>
    </source>
</evidence>
<evidence type="ECO:0000256" key="6">
    <source>
        <dbReference type="ARBA" id="ARBA00022968"/>
    </source>
</evidence>
<keyword evidence="7" id="KW-1133">Transmembrane helix</keyword>
<gene>
    <name evidence="11" type="ORF">TCIL3000_0_34690</name>
</gene>
<evidence type="ECO:0000313" key="11">
    <source>
        <dbReference type="EMBL" id="CCD12603.1"/>
    </source>
</evidence>
<evidence type="ECO:0000256" key="1">
    <source>
        <dbReference type="ARBA" id="ARBA00004323"/>
    </source>
</evidence>
<dbReference type="VEuPathDB" id="TriTrypDB:TcIL3000_0_34690"/>
<protein>
    <recommendedName>
        <fullName evidence="10">Hexosyltransferase</fullName>
        <ecNumber evidence="10">2.4.1.-</ecNumber>
    </recommendedName>
</protein>
<reference evidence="12" key="1">
    <citation type="submission" date="2011-07" db="EMBL/GenBank/DDBJ databases">
        <title>Divergent evolution of antigenic variation in African trypanosomes.</title>
        <authorList>
            <person name="Jackson A.P."/>
            <person name="Berry A."/>
            <person name="Allison H.C."/>
            <person name="Burton P."/>
            <person name="Anderson J."/>
            <person name="Aslett M."/>
            <person name="Brown R."/>
            <person name="Corton N."/>
            <person name="Harris D."/>
            <person name="Hauser H."/>
            <person name="Gamble J."/>
            <person name="Gilderthorp R."/>
            <person name="McQuillan J."/>
            <person name="Quail M.A."/>
            <person name="Sanders M."/>
            <person name="Van Tonder A."/>
            <person name="Ginger M.L."/>
            <person name="Donelson J.E."/>
            <person name="Field M.C."/>
            <person name="Barry J.D."/>
            <person name="Berriman M."/>
            <person name="Hertz-Fowler C."/>
        </authorList>
    </citation>
    <scope>NUCLEOTIDE SEQUENCE [LARGE SCALE GENOMIC DNA]</scope>
    <source>
        <strain evidence="12">IL3000</strain>
    </source>
</reference>
<dbReference type="OMA" id="WLYPGSG"/>
<evidence type="ECO:0000256" key="3">
    <source>
        <dbReference type="ARBA" id="ARBA00022676"/>
    </source>
</evidence>
<evidence type="ECO:0000256" key="4">
    <source>
        <dbReference type="ARBA" id="ARBA00022679"/>
    </source>
</evidence>
<evidence type="ECO:0000256" key="10">
    <source>
        <dbReference type="RuleBase" id="RU363063"/>
    </source>
</evidence>
<evidence type="ECO:0000256" key="2">
    <source>
        <dbReference type="ARBA" id="ARBA00008661"/>
    </source>
</evidence>
<dbReference type="PANTHER" id="PTHR11214">
    <property type="entry name" value="BETA-1,3-N-ACETYLGLUCOSAMINYLTRANSFERASE"/>
    <property type="match status" value="1"/>
</dbReference>
<evidence type="ECO:0000256" key="8">
    <source>
        <dbReference type="ARBA" id="ARBA00023034"/>
    </source>
</evidence>
<keyword evidence="5" id="KW-0812">Transmembrane</keyword>
<dbReference type="GO" id="GO:0016758">
    <property type="term" value="F:hexosyltransferase activity"/>
    <property type="evidence" value="ECO:0007669"/>
    <property type="project" value="InterPro"/>
</dbReference>
<dbReference type="Proteomes" id="UP000000702">
    <property type="component" value="Unassembled WGS sequence"/>
</dbReference>
<comment type="similarity">
    <text evidence="2 10">Belongs to the glycosyltransferase 31 family.</text>
</comment>
<comment type="caution">
    <text evidence="11">The sequence shown here is derived from an EMBL/GenBank/DDBJ whole genome shotgun (WGS) entry which is preliminary data.</text>
</comment>